<dbReference type="AlphaFoldDB" id="A0A084FZ34"/>
<dbReference type="GeneID" id="27727264"/>
<dbReference type="PANTHER" id="PTHR15835">
    <property type="entry name" value="NUCLEAR-INTERACTING PARTNER OF ALK"/>
    <property type="match status" value="1"/>
</dbReference>
<evidence type="ECO:0000256" key="2">
    <source>
        <dbReference type="ARBA" id="ARBA00022723"/>
    </source>
</evidence>
<dbReference type="SUPFAM" id="SSF57924">
    <property type="entry name" value="Inhibitor of apoptosis (IAP) repeat"/>
    <property type="match status" value="1"/>
</dbReference>
<keyword evidence="10" id="KW-1185">Reference proteome</keyword>
<feature type="compositionally biased region" description="Low complexity" evidence="6">
    <location>
        <begin position="481"/>
        <end position="494"/>
    </location>
</feature>
<sequence length="494" mass="54844">MNATKRKFNAIIQGIGNKPSSPASDVSKGDVPSPSPSSIRSSTSTTTKMTPEASLLSKRRRVGVPGSTPEPAGPTSISNVVLRKWSSNKKNAAPQPQPKYCPSDRNELLRRLATFQELVNWAPKPDRVNEVEWAKRGWICRGKERVRCVLCNKELVVGLNRKEVDGKEVSVLVPSEIEEKLVDKYVELIVESHQEDCLWRKRGCEDSLLRISFSNATANLEGLRNRYDELCARKPFLPYEFNLKLPENVNIDTILSQLPTDFFSNPPPPKDTSDPTSPNRTALVLAIMGWQGLSDSRIGAVPNSASCHTCLRRLGLWMFKSKEVGPNNEVIVPAPMDHLDPVKEHRFFCPWKNAHTQRLGSARPNANNDLPAWEMLTQSLRNEAYLRGVLDESTKGRSKAVGVASQQAPATPRTPRTPATAGQETPYTPGGGEDEDDEAARDAKDKERWARLRRVKSLFDTKGSRRLRRAGTTSRPGTAVSTKSTKTTTSTENQ</sequence>
<dbReference type="VEuPathDB" id="FungiDB:SAPIO_CDS8192"/>
<protein>
    <submittedName>
        <fullName evidence="9">C3HC zinc finger domain-containing protein</fullName>
    </submittedName>
</protein>
<comment type="caution">
    <text evidence="9">The sequence shown here is derived from an EMBL/GenBank/DDBJ whole genome shotgun (WGS) entry which is preliminary data.</text>
</comment>
<dbReference type="OMA" id="HLDYCPW"/>
<dbReference type="OrthoDB" id="2592092at2759"/>
<feature type="compositionally biased region" description="Low complexity" evidence="6">
    <location>
        <begin position="36"/>
        <end position="54"/>
    </location>
</feature>
<evidence type="ECO:0000256" key="6">
    <source>
        <dbReference type="SAM" id="MobiDB-lite"/>
    </source>
</evidence>
<evidence type="ECO:0000256" key="4">
    <source>
        <dbReference type="ARBA" id="ARBA00022833"/>
    </source>
</evidence>
<proteinExistence type="predicted"/>
<feature type="domain" description="C3HC-type" evidence="7">
    <location>
        <begin position="102"/>
        <end position="240"/>
    </location>
</feature>
<feature type="compositionally biased region" description="Polar residues" evidence="6">
    <location>
        <begin position="471"/>
        <end position="480"/>
    </location>
</feature>
<feature type="compositionally biased region" description="Low complexity" evidence="6">
    <location>
        <begin position="408"/>
        <end position="421"/>
    </location>
</feature>
<dbReference type="InterPro" id="IPR013909">
    <property type="entry name" value="NuBaID_C"/>
</dbReference>
<dbReference type="GO" id="GO:0008270">
    <property type="term" value="F:zinc ion binding"/>
    <property type="evidence" value="ECO:0007669"/>
    <property type="project" value="UniProtKB-KW"/>
</dbReference>
<dbReference type="PANTHER" id="PTHR15835:SF6">
    <property type="entry name" value="ZINC FINGER C3HC-TYPE PROTEIN 1"/>
    <property type="match status" value="1"/>
</dbReference>
<keyword evidence="5" id="KW-0539">Nucleus</keyword>
<dbReference type="Pfam" id="PF08600">
    <property type="entry name" value="NuBaID_C"/>
    <property type="match status" value="1"/>
</dbReference>
<keyword evidence="3" id="KW-0863">Zinc-finger</keyword>
<comment type="subcellular location">
    <subcellularLocation>
        <location evidence="1">Nucleus</location>
    </subcellularLocation>
</comment>
<dbReference type="HOGENOM" id="CLU_031412_0_0_1"/>
<evidence type="ECO:0000313" key="10">
    <source>
        <dbReference type="Proteomes" id="UP000028545"/>
    </source>
</evidence>
<evidence type="ECO:0000259" key="7">
    <source>
        <dbReference type="Pfam" id="PF07967"/>
    </source>
</evidence>
<accession>A0A084FZ34</accession>
<feature type="domain" description="NuBaID C-terminal" evidence="8">
    <location>
        <begin position="282"/>
        <end position="384"/>
    </location>
</feature>
<evidence type="ECO:0000256" key="1">
    <source>
        <dbReference type="ARBA" id="ARBA00004123"/>
    </source>
</evidence>
<gene>
    <name evidence="9" type="ORF">SAPIO_CDS8192</name>
</gene>
<dbReference type="InterPro" id="IPR012935">
    <property type="entry name" value="NuBaID_N"/>
</dbReference>
<organism evidence="9 10">
    <name type="scientific">Pseudallescheria apiosperma</name>
    <name type="common">Scedosporium apiospermum</name>
    <dbReference type="NCBI Taxonomy" id="563466"/>
    <lineage>
        <taxon>Eukaryota</taxon>
        <taxon>Fungi</taxon>
        <taxon>Dikarya</taxon>
        <taxon>Ascomycota</taxon>
        <taxon>Pezizomycotina</taxon>
        <taxon>Sordariomycetes</taxon>
        <taxon>Hypocreomycetidae</taxon>
        <taxon>Microascales</taxon>
        <taxon>Microascaceae</taxon>
        <taxon>Scedosporium</taxon>
    </lineage>
</organism>
<evidence type="ECO:0000313" key="9">
    <source>
        <dbReference type="EMBL" id="KEZ40346.1"/>
    </source>
</evidence>
<keyword evidence="2" id="KW-0479">Metal-binding</keyword>
<reference evidence="9 10" key="1">
    <citation type="journal article" date="2014" name="Genome Announc.">
        <title>Draft genome sequence of the pathogenic fungus Scedosporium apiospermum.</title>
        <authorList>
            <person name="Vandeputte P."/>
            <person name="Ghamrawi S."/>
            <person name="Rechenmann M."/>
            <person name="Iltis A."/>
            <person name="Giraud S."/>
            <person name="Fleury M."/>
            <person name="Thornton C."/>
            <person name="Delhaes L."/>
            <person name="Meyer W."/>
            <person name="Papon N."/>
            <person name="Bouchara J.P."/>
        </authorList>
    </citation>
    <scope>NUCLEOTIDE SEQUENCE [LARGE SCALE GENOMIC DNA]</scope>
    <source>
        <strain evidence="9 10">IHEM 14462</strain>
    </source>
</reference>
<dbReference type="GO" id="GO:0005634">
    <property type="term" value="C:nucleus"/>
    <property type="evidence" value="ECO:0007669"/>
    <property type="project" value="UniProtKB-SubCell"/>
</dbReference>
<feature type="region of interest" description="Disordered" evidence="6">
    <location>
        <begin position="393"/>
        <end position="494"/>
    </location>
</feature>
<feature type="compositionally biased region" description="Basic and acidic residues" evidence="6">
    <location>
        <begin position="440"/>
        <end position="450"/>
    </location>
</feature>
<dbReference type="RefSeq" id="XP_016640145.1">
    <property type="nucleotide sequence ID" value="XM_016789882.1"/>
</dbReference>
<evidence type="ECO:0000256" key="3">
    <source>
        <dbReference type="ARBA" id="ARBA00022771"/>
    </source>
</evidence>
<evidence type="ECO:0000259" key="8">
    <source>
        <dbReference type="Pfam" id="PF08600"/>
    </source>
</evidence>
<dbReference type="Proteomes" id="UP000028545">
    <property type="component" value="Unassembled WGS sequence"/>
</dbReference>
<evidence type="ECO:0000256" key="5">
    <source>
        <dbReference type="ARBA" id="ARBA00023242"/>
    </source>
</evidence>
<name>A0A084FZ34_PSEDA</name>
<keyword evidence="4" id="KW-0862">Zinc</keyword>
<feature type="region of interest" description="Disordered" evidence="6">
    <location>
        <begin position="1"/>
        <end position="78"/>
    </location>
</feature>
<dbReference type="EMBL" id="JOWA01000121">
    <property type="protein sequence ID" value="KEZ40346.1"/>
    <property type="molecule type" value="Genomic_DNA"/>
</dbReference>
<dbReference type="KEGG" id="sapo:SAPIO_CDS8192"/>
<dbReference type="Pfam" id="PF07967">
    <property type="entry name" value="zf-C3HC"/>
    <property type="match status" value="1"/>
</dbReference>